<dbReference type="GO" id="GO:0033499">
    <property type="term" value="P:galactose catabolic process via UDP-galactose, Leloir pathway"/>
    <property type="evidence" value="ECO:0007669"/>
    <property type="project" value="TreeGrafter"/>
</dbReference>
<dbReference type="PANTHER" id="PTHR10091">
    <property type="entry name" value="ALDOSE-1-EPIMERASE"/>
    <property type="match status" value="1"/>
</dbReference>
<evidence type="ECO:0000256" key="5">
    <source>
        <dbReference type="ARBA" id="ARBA00023235"/>
    </source>
</evidence>
<reference evidence="10" key="1">
    <citation type="submission" date="2010-08" db="EMBL/GenBank/DDBJ databases">
        <authorList>
            <consortium name="Caenorhabditis japonica Sequencing Consortium"/>
            <person name="Wilson R.K."/>
        </authorList>
    </citation>
    <scope>NUCLEOTIDE SEQUENCE [LARGE SCALE GENOMIC DNA]</scope>
    <source>
        <strain evidence="10">DF5081</strain>
    </source>
</reference>
<evidence type="ECO:0000256" key="7">
    <source>
        <dbReference type="ARBA" id="ARBA00032729"/>
    </source>
</evidence>
<reference evidence="9" key="2">
    <citation type="submission" date="2022-06" db="UniProtKB">
        <authorList>
            <consortium name="EnsemblMetazoa"/>
        </authorList>
    </citation>
    <scope>IDENTIFICATION</scope>
    <source>
        <strain evidence="9">DF5081</strain>
    </source>
</reference>
<evidence type="ECO:0000256" key="3">
    <source>
        <dbReference type="ARBA" id="ARBA00006206"/>
    </source>
</evidence>
<evidence type="ECO:0000313" key="9">
    <source>
        <dbReference type="EnsemblMetazoa" id="CJA14582.1"/>
    </source>
</evidence>
<accession>A0A8R1DWZ1</accession>
<evidence type="ECO:0000256" key="8">
    <source>
        <dbReference type="ARBA" id="ARBA00045743"/>
    </source>
</evidence>
<dbReference type="InterPro" id="IPR008183">
    <property type="entry name" value="Aldose_1/G6P_1-epimerase"/>
</dbReference>
<dbReference type="SUPFAM" id="SSF74650">
    <property type="entry name" value="Galactose mutarotase-like"/>
    <property type="match status" value="1"/>
</dbReference>
<dbReference type="EnsemblMetazoa" id="CJA14582.1">
    <property type="protein sequence ID" value="CJA14582.1"/>
    <property type="gene ID" value="WBGene00133786"/>
</dbReference>
<dbReference type="InterPro" id="IPR014718">
    <property type="entry name" value="GH-type_carb-bd"/>
</dbReference>
<comment type="pathway">
    <text evidence="2">Carbohydrate metabolism; galactose metabolism.</text>
</comment>
<evidence type="ECO:0000256" key="6">
    <source>
        <dbReference type="ARBA" id="ARBA00023277"/>
    </source>
</evidence>
<organism evidence="9 10">
    <name type="scientific">Caenorhabditis japonica</name>
    <dbReference type="NCBI Taxonomy" id="281687"/>
    <lineage>
        <taxon>Eukaryota</taxon>
        <taxon>Metazoa</taxon>
        <taxon>Ecdysozoa</taxon>
        <taxon>Nematoda</taxon>
        <taxon>Chromadorea</taxon>
        <taxon>Rhabditida</taxon>
        <taxon>Rhabditina</taxon>
        <taxon>Rhabditomorpha</taxon>
        <taxon>Rhabditoidea</taxon>
        <taxon>Rhabditidae</taxon>
        <taxon>Peloderinae</taxon>
        <taxon>Caenorhabditis</taxon>
    </lineage>
</organism>
<evidence type="ECO:0000256" key="1">
    <source>
        <dbReference type="ARBA" id="ARBA00001712"/>
    </source>
</evidence>
<dbReference type="InterPro" id="IPR011013">
    <property type="entry name" value="Gal_mutarotase_sf_dom"/>
</dbReference>
<dbReference type="GO" id="GO:0030246">
    <property type="term" value="F:carbohydrate binding"/>
    <property type="evidence" value="ECO:0007669"/>
    <property type="project" value="InterPro"/>
</dbReference>
<evidence type="ECO:0000313" key="10">
    <source>
        <dbReference type="Proteomes" id="UP000005237"/>
    </source>
</evidence>
<dbReference type="InterPro" id="IPR047215">
    <property type="entry name" value="Galactose_mutarotase-like"/>
</dbReference>
<keyword evidence="6" id="KW-0119">Carbohydrate metabolism</keyword>
<protein>
    <recommendedName>
        <fullName evidence="4">Galactose mutarotase</fullName>
    </recommendedName>
    <alternativeName>
        <fullName evidence="7">Aldose 1-epimerase</fullName>
    </alternativeName>
</protein>
<evidence type="ECO:0000256" key="2">
    <source>
        <dbReference type="ARBA" id="ARBA00004947"/>
    </source>
</evidence>
<dbReference type="Gene3D" id="2.70.98.10">
    <property type="match status" value="1"/>
</dbReference>
<dbReference type="GO" id="GO:0004034">
    <property type="term" value="F:aldose 1-epimerase activity"/>
    <property type="evidence" value="ECO:0007669"/>
    <property type="project" value="UniProtKB-EC"/>
</dbReference>
<comment type="similarity">
    <text evidence="3">Belongs to the aldose epimerase family.</text>
</comment>
<keyword evidence="5" id="KW-0413">Isomerase</keyword>
<dbReference type="Proteomes" id="UP000005237">
    <property type="component" value="Unassembled WGS sequence"/>
</dbReference>
<dbReference type="Pfam" id="PF01263">
    <property type="entry name" value="Aldose_epim"/>
    <property type="match status" value="1"/>
</dbReference>
<dbReference type="GO" id="GO:0006006">
    <property type="term" value="P:glucose metabolic process"/>
    <property type="evidence" value="ECO:0007669"/>
    <property type="project" value="TreeGrafter"/>
</dbReference>
<comment type="function">
    <text evidence="8">Mutarotase that catalyzes the interconversion of beta-D-galactose and alpha-D-galactose during galactose metabolism. Beta-D-galactose is metabolized in the liver into glucose 1-phosphate, the primary metabolic fuel, by the action of four enzymes that constitute the Leloir pathway: GALM, GALK1 (galactokinase), GALT (galactose-1-phosphate uridylyltransferase) and GALE (UDP-galactose-4'-epimerase). Involved in the maintenance of the equilibrium between the beta- and alpha-anomers of galactose, therefore ensuring a sufficient supply of the alpha-anomer for GALK1. Also active on D-glucose although shows a preference for galactose over glucose.</text>
</comment>
<dbReference type="AlphaFoldDB" id="A0A8R1DWZ1"/>
<proteinExistence type="inferred from homology"/>
<sequence length="304" mass="34036">MLTEFIEIANKQGLTATLLPFGATLAKLTFPDKNGKNQDLVLGFDTIDEFKKDTASLGKTVGRVANRIRDAKLIFDGKSYELEKNNGEHFLHGGSKGLGYKTWEVVRHAPQSVSFSVRIDESEDGLPGDAKVDVTYTINDRNQLIIEHHATCHKPGLLALTNHSYWNLDGSEDVTEHFLEMNSEEYVEIDETYCPTGAIRDSKNSQLDFRQGKMLKKAGQEGQILDLDSDLVIAKNELTPATHLRLWSEKSGIELSITTSYPVIHLYASKFLDVVGKKEEHYKPNKALAVEPQFHSAAPNFVRF</sequence>
<keyword evidence="10" id="KW-1185">Reference proteome</keyword>
<dbReference type="CDD" id="cd09019">
    <property type="entry name" value="galactose_mutarotase_like"/>
    <property type="match status" value="1"/>
</dbReference>
<dbReference type="PANTHER" id="PTHR10091:SF0">
    <property type="entry name" value="GALACTOSE MUTAROTASE"/>
    <property type="match status" value="1"/>
</dbReference>
<name>A0A8R1DWZ1_CAEJA</name>
<evidence type="ECO:0000256" key="4">
    <source>
        <dbReference type="ARBA" id="ARBA00021023"/>
    </source>
</evidence>
<comment type="catalytic activity">
    <reaction evidence="1">
        <text>alpha-D-galactose = beta-D-galactose</text>
        <dbReference type="Rhea" id="RHEA:28675"/>
        <dbReference type="ChEBI" id="CHEBI:27667"/>
        <dbReference type="ChEBI" id="CHEBI:28061"/>
        <dbReference type="EC" id="5.1.3.3"/>
    </reaction>
    <physiologicalReaction direction="right-to-left" evidence="1">
        <dbReference type="Rhea" id="RHEA:28677"/>
    </physiologicalReaction>
</comment>